<keyword evidence="3 9" id="KW-0813">Transport</keyword>
<reference evidence="10 11" key="1">
    <citation type="journal article" date="2013" name="Genome Biol.">
        <title>Genome of Acanthamoeba castellanii highlights extensive lateral gene transfer and early evolution of tyrosine kinase signaling.</title>
        <authorList>
            <person name="Clarke M."/>
            <person name="Lohan A.J."/>
            <person name="Liu B."/>
            <person name="Lagkouvardos I."/>
            <person name="Roy S."/>
            <person name="Zafar N."/>
            <person name="Bertelli C."/>
            <person name="Schilde C."/>
            <person name="Kianianmomeni A."/>
            <person name="Burglin T.R."/>
            <person name="Frech C."/>
            <person name="Turcotte B."/>
            <person name="Kopec K.O."/>
            <person name="Synnott J.M."/>
            <person name="Choo C."/>
            <person name="Paponov I."/>
            <person name="Finkler A."/>
            <person name="Soon Heng Tan C."/>
            <person name="Hutchins A.P."/>
            <person name="Weinmeier T."/>
            <person name="Rattei T."/>
            <person name="Chu J.S."/>
            <person name="Gimenez G."/>
            <person name="Irimia M."/>
            <person name="Rigden D.J."/>
            <person name="Fitzpatrick D.A."/>
            <person name="Lorenzo-Morales J."/>
            <person name="Bateman A."/>
            <person name="Chiu C.H."/>
            <person name="Tang P."/>
            <person name="Hegemann P."/>
            <person name="Fromm H."/>
            <person name="Raoult D."/>
            <person name="Greub G."/>
            <person name="Miranda-Saavedra D."/>
            <person name="Chen N."/>
            <person name="Nash P."/>
            <person name="Ginger M.L."/>
            <person name="Horn M."/>
            <person name="Schaap P."/>
            <person name="Caler L."/>
            <person name="Loftus B."/>
        </authorList>
    </citation>
    <scope>NUCLEOTIDE SEQUENCE [LARGE SCALE GENOMIC DNA]</scope>
    <source>
        <strain evidence="10 11">Neff</strain>
    </source>
</reference>
<comment type="similarity">
    <text evidence="2 9">Belongs to the mitochondrial carrier (TC 2.A.29) family.</text>
</comment>
<keyword evidence="11" id="KW-1185">Reference proteome</keyword>
<dbReference type="Pfam" id="PF00153">
    <property type="entry name" value="Mito_carr"/>
    <property type="match status" value="1"/>
</dbReference>
<dbReference type="GO" id="GO:0016020">
    <property type="term" value="C:membrane"/>
    <property type="evidence" value="ECO:0007669"/>
    <property type="project" value="UniProtKB-SubCell"/>
</dbReference>
<dbReference type="RefSeq" id="XP_004341311.1">
    <property type="nucleotide sequence ID" value="XM_004341263.1"/>
</dbReference>
<evidence type="ECO:0000256" key="4">
    <source>
        <dbReference type="ARBA" id="ARBA00022692"/>
    </source>
</evidence>
<accession>L8H450</accession>
<organism evidence="10 11">
    <name type="scientific">Acanthamoeba castellanii (strain ATCC 30010 / Neff)</name>
    <dbReference type="NCBI Taxonomy" id="1257118"/>
    <lineage>
        <taxon>Eukaryota</taxon>
        <taxon>Amoebozoa</taxon>
        <taxon>Discosea</taxon>
        <taxon>Longamoebia</taxon>
        <taxon>Centramoebida</taxon>
        <taxon>Acanthamoebidae</taxon>
        <taxon>Acanthamoeba</taxon>
    </lineage>
</organism>
<keyword evidence="6" id="KW-1133">Transmembrane helix</keyword>
<dbReference type="Gene3D" id="1.50.40.10">
    <property type="entry name" value="Mitochondrial carrier domain"/>
    <property type="match status" value="1"/>
</dbReference>
<dbReference type="GO" id="GO:0055085">
    <property type="term" value="P:transmembrane transport"/>
    <property type="evidence" value="ECO:0007669"/>
    <property type="project" value="InterPro"/>
</dbReference>
<protein>
    <recommendedName>
        <fullName evidence="12">Carrier superfamily protein</fullName>
    </recommendedName>
</protein>
<dbReference type="Proteomes" id="UP000011083">
    <property type="component" value="Unassembled WGS sequence"/>
</dbReference>
<dbReference type="GeneID" id="14919999"/>
<evidence type="ECO:0000313" key="11">
    <source>
        <dbReference type="Proteomes" id="UP000011083"/>
    </source>
</evidence>
<dbReference type="PANTHER" id="PTHR45683">
    <property type="entry name" value="MITOCHONDRIAL NICOTINAMIDE ADENINE DINUCLEOTIDE TRANSPORTER 1-RELATED-RELATED"/>
    <property type="match status" value="1"/>
</dbReference>
<evidence type="ECO:0000256" key="6">
    <source>
        <dbReference type="ARBA" id="ARBA00022989"/>
    </source>
</evidence>
<sequence>MDETNTTLRDLVQWTSPSITYLLHPLVVAGHRRSVTPYSGVSFVTGAVTGMVGWADEARLVRRQTGLFGHPAYWAWVGALEGVLDVLLTAASLSVEEVVCPPPVGGAAATKKPSPYVHNWQMALLAVSERLVWTFLTRPLRIASNRLHAQLPGPEGKYPLEGLLHVLRLLWAEDGLAVFTRSFGPAAAHEVVSSMAFSVYDAAAPFRSLALQNRIRPWCADWIFKAADLRGALDCITRIWNEEGVPGFYKGFVPELLTDLAPAGVLFLADLAISAIFEPSVLFGV</sequence>
<evidence type="ECO:0000256" key="5">
    <source>
        <dbReference type="ARBA" id="ARBA00022737"/>
    </source>
</evidence>
<dbReference type="KEGG" id="acan:ACA1_263960"/>
<dbReference type="InterPro" id="IPR044712">
    <property type="entry name" value="SLC25A32-like"/>
</dbReference>
<dbReference type="PROSITE" id="PS50920">
    <property type="entry name" value="SOLCAR"/>
    <property type="match status" value="1"/>
</dbReference>
<evidence type="ECO:0000313" key="10">
    <source>
        <dbReference type="EMBL" id="ELR19226.1"/>
    </source>
</evidence>
<dbReference type="AlphaFoldDB" id="L8H450"/>
<evidence type="ECO:0000256" key="8">
    <source>
        <dbReference type="PROSITE-ProRule" id="PRU00282"/>
    </source>
</evidence>
<name>L8H450_ACACF</name>
<dbReference type="OrthoDB" id="10253709at2759"/>
<evidence type="ECO:0000256" key="9">
    <source>
        <dbReference type="RuleBase" id="RU000488"/>
    </source>
</evidence>
<evidence type="ECO:0000256" key="2">
    <source>
        <dbReference type="ARBA" id="ARBA00006375"/>
    </source>
</evidence>
<dbReference type="InterPro" id="IPR023395">
    <property type="entry name" value="MCP_dom_sf"/>
</dbReference>
<dbReference type="EMBL" id="KB007933">
    <property type="protein sequence ID" value="ELR19226.1"/>
    <property type="molecule type" value="Genomic_DNA"/>
</dbReference>
<evidence type="ECO:0000256" key="7">
    <source>
        <dbReference type="ARBA" id="ARBA00023136"/>
    </source>
</evidence>
<dbReference type="VEuPathDB" id="AmoebaDB:ACA1_263960"/>
<evidence type="ECO:0008006" key="12">
    <source>
        <dbReference type="Google" id="ProtNLM"/>
    </source>
</evidence>
<proteinExistence type="inferred from homology"/>
<feature type="repeat" description="Solcar" evidence="8">
    <location>
        <begin position="184"/>
        <end position="276"/>
    </location>
</feature>
<comment type="subcellular location">
    <subcellularLocation>
        <location evidence="1">Membrane</location>
        <topology evidence="1">Multi-pass membrane protein</topology>
    </subcellularLocation>
</comment>
<dbReference type="InterPro" id="IPR018108">
    <property type="entry name" value="MCP_transmembrane"/>
</dbReference>
<gene>
    <name evidence="10" type="ORF">ACA1_263960</name>
</gene>
<keyword evidence="4 8" id="KW-0812">Transmembrane</keyword>
<keyword evidence="7 8" id="KW-0472">Membrane</keyword>
<evidence type="ECO:0000256" key="1">
    <source>
        <dbReference type="ARBA" id="ARBA00004141"/>
    </source>
</evidence>
<dbReference type="GO" id="GO:0006862">
    <property type="term" value="P:nucleotide transport"/>
    <property type="evidence" value="ECO:0007669"/>
    <property type="project" value="InterPro"/>
</dbReference>
<dbReference type="SUPFAM" id="SSF103506">
    <property type="entry name" value="Mitochondrial carrier"/>
    <property type="match status" value="1"/>
</dbReference>
<evidence type="ECO:0000256" key="3">
    <source>
        <dbReference type="ARBA" id="ARBA00022448"/>
    </source>
</evidence>
<keyword evidence="5" id="KW-0677">Repeat</keyword>